<proteinExistence type="predicted"/>
<protein>
    <submittedName>
        <fullName evidence="1">DNA encoding a truncated polypeptide</fullName>
    </submittedName>
</protein>
<dbReference type="AlphaFoldDB" id="Q25304"/>
<name>Q25304_LOALO</name>
<organism evidence="1">
    <name type="scientific">Loa loa</name>
    <name type="common">Eye worm</name>
    <name type="synonym">Filaria loa</name>
    <dbReference type="NCBI Taxonomy" id="7209"/>
    <lineage>
        <taxon>Eukaryota</taxon>
        <taxon>Metazoa</taxon>
        <taxon>Ecdysozoa</taxon>
        <taxon>Nematoda</taxon>
        <taxon>Chromadorea</taxon>
        <taxon>Rhabditida</taxon>
        <taxon>Spirurina</taxon>
        <taxon>Spiruromorpha</taxon>
        <taxon>Filarioidea</taxon>
        <taxon>Onchocercidae</taxon>
        <taxon>Loa</taxon>
    </lineage>
</organism>
<reference evidence="1" key="1">
    <citation type="submission" date="1993-04" db="EMBL/GenBank/DDBJ databases">
        <title>Truncated polypeptides from an EcoRI Agt11 genomic expression library of Loa loa.</title>
        <authorList>
            <person name="Egwang T.G."/>
            <person name="Akue J.-P."/>
        </authorList>
    </citation>
    <scope>NUCLEOTIDE SEQUENCE</scope>
</reference>
<accession>Q25304</accession>
<sequence>MNNITFPFFPLNRNYVIFIPLSEHVNAILNCIQIQIDEISK</sequence>
<evidence type="ECO:0000313" key="1">
    <source>
        <dbReference type="EMBL" id="AAB54038.1"/>
    </source>
</evidence>
<dbReference type="EMBL" id="M91594">
    <property type="protein sequence ID" value="AAB54038.1"/>
    <property type="molecule type" value="Genomic_DNA"/>
</dbReference>